<dbReference type="PANTHER" id="PTHR44051">
    <property type="entry name" value="GLUTATHIONE S-TRANSFERASE-RELATED"/>
    <property type="match status" value="1"/>
</dbReference>
<sequence length="217" mass="24321">MELNGKATFYFFPGSSSIFPHFLLYHCNIPFTPQAVDFNDPSSLTSVNAKGQVPVLVLGDITITENPAIVHAINLLAPDKHIFGHDPLEFIKVCEWLNWISASLHAQAWSHFKRPFRFTTDQSEAGQAPVLAKATQNVLERFARLERTLDEKGPWALGEKFTAVDVSLLPFFRLGKDVMKTDMEVYPKWGKIVGKLLEMEAAKQAMSDELAARKAMS</sequence>
<protein>
    <recommendedName>
        <fullName evidence="1">GST C-terminal domain-containing protein</fullName>
    </recommendedName>
</protein>
<dbReference type="InterPro" id="IPR010987">
    <property type="entry name" value="Glutathione-S-Trfase_C-like"/>
</dbReference>
<dbReference type="PANTHER" id="PTHR44051:SF8">
    <property type="entry name" value="GLUTATHIONE S-TRANSFERASE GSTA"/>
    <property type="match status" value="1"/>
</dbReference>
<proteinExistence type="predicted"/>
<evidence type="ECO:0000313" key="2">
    <source>
        <dbReference type="EMBL" id="KAK4498582.1"/>
    </source>
</evidence>
<dbReference type="PROSITE" id="PS50405">
    <property type="entry name" value="GST_CTER"/>
    <property type="match status" value="1"/>
</dbReference>
<dbReference type="Gene3D" id="3.40.30.10">
    <property type="entry name" value="Glutaredoxin"/>
    <property type="match status" value="1"/>
</dbReference>
<dbReference type="InterPro" id="IPR036282">
    <property type="entry name" value="Glutathione-S-Trfase_C_sf"/>
</dbReference>
<dbReference type="Gene3D" id="1.20.1050.10">
    <property type="match status" value="1"/>
</dbReference>
<keyword evidence="3" id="KW-1185">Reference proteome</keyword>
<name>A0ABR0EAU7_ZASCE</name>
<comment type="caution">
    <text evidence="2">The sequence shown here is derived from an EMBL/GenBank/DDBJ whole genome shotgun (WGS) entry which is preliminary data.</text>
</comment>
<dbReference type="Proteomes" id="UP001305779">
    <property type="component" value="Unassembled WGS sequence"/>
</dbReference>
<accession>A0ABR0EAU7</accession>
<evidence type="ECO:0000259" key="1">
    <source>
        <dbReference type="PROSITE" id="PS50405"/>
    </source>
</evidence>
<dbReference type="InterPro" id="IPR036249">
    <property type="entry name" value="Thioredoxin-like_sf"/>
</dbReference>
<dbReference type="CDD" id="cd03057">
    <property type="entry name" value="GST_N_Beta"/>
    <property type="match status" value="1"/>
</dbReference>
<dbReference type="SFLD" id="SFLDS00019">
    <property type="entry name" value="Glutathione_Transferase_(cytos"/>
    <property type="match status" value="1"/>
</dbReference>
<dbReference type="SUPFAM" id="SSF47616">
    <property type="entry name" value="GST C-terminal domain-like"/>
    <property type="match status" value="1"/>
</dbReference>
<feature type="domain" description="GST C-terminal" evidence="1">
    <location>
        <begin position="86"/>
        <end position="217"/>
    </location>
</feature>
<gene>
    <name evidence="2" type="ORF">PRZ48_011240</name>
</gene>
<dbReference type="SUPFAM" id="SSF52833">
    <property type="entry name" value="Thioredoxin-like"/>
    <property type="match status" value="1"/>
</dbReference>
<reference evidence="2 3" key="1">
    <citation type="journal article" date="2023" name="G3 (Bethesda)">
        <title>A chromosome-level genome assembly of Zasmidium syzygii isolated from banana leaves.</title>
        <authorList>
            <person name="van Westerhoven A.C."/>
            <person name="Mehrabi R."/>
            <person name="Talebi R."/>
            <person name="Steentjes M.B.F."/>
            <person name="Corcolon B."/>
            <person name="Chong P.A."/>
            <person name="Kema G.H.J."/>
            <person name="Seidl M.F."/>
        </authorList>
    </citation>
    <scope>NUCLEOTIDE SEQUENCE [LARGE SCALE GENOMIC DNA]</scope>
    <source>
        <strain evidence="2 3">P124</strain>
    </source>
</reference>
<dbReference type="InterPro" id="IPR040079">
    <property type="entry name" value="Glutathione_S-Trfase"/>
</dbReference>
<evidence type="ECO:0000313" key="3">
    <source>
        <dbReference type="Proteomes" id="UP001305779"/>
    </source>
</evidence>
<dbReference type="EMBL" id="JAXOVC010000008">
    <property type="protein sequence ID" value="KAK4498582.1"/>
    <property type="molecule type" value="Genomic_DNA"/>
</dbReference>
<organism evidence="2 3">
    <name type="scientific">Zasmidium cellare</name>
    <name type="common">Wine cellar mold</name>
    <name type="synonym">Racodium cellare</name>
    <dbReference type="NCBI Taxonomy" id="395010"/>
    <lineage>
        <taxon>Eukaryota</taxon>
        <taxon>Fungi</taxon>
        <taxon>Dikarya</taxon>
        <taxon>Ascomycota</taxon>
        <taxon>Pezizomycotina</taxon>
        <taxon>Dothideomycetes</taxon>
        <taxon>Dothideomycetidae</taxon>
        <taxon>Mycosphaerellales</taxon>
        <taxon>Mycosphaerellaceae</taxon>
        <taxon>Zasmidium</taxon>
    </lineage>
</organism>